<dbReference type="STRING" id="231916.A0A409W0X0"/>
<dbReference type="PRINTS" id="PR00080">
    <property type="entry name" value="SDRFAMILY"/>
</dbReference>
<accession>A0A409W0X0</accession>
<dbReference type="CDD" id="cd05374">
    <property type="entry name" value="17beta-HSD-like_SDR_c"/>
    <property type="match status" value="1"/>
</dbReference>
<evidence type="ECO:0000313" key="4">
    <source>
        <dbReference type="EMBL" id="PPQ72169.1"/>
    </source>
</evidence>
<keyword evidence="2" id="KW-0560">Oxidoreductase</keyword>
<dbReference type="EMBL" id="NHYE01005470">
    <property type="protein sequence ID" value="PPQ72169.1"/>
    <property type="molecule type" value="Genomic_DNA"/>
</dbReference>
<sequence>MTSLVWLITGASSGLGYELAQQALLRSEKVIATGRSGKSFTNLDGLKAQGAQIRELDVTSPLETLREVAREAVEIYGRIDVLVNNAGYVCNGTIEETTPQETYDQFNTNLFGAINVVRAFLPYMRDKKSGTLVWISSLYGVVSGPYWGNYIGTKWAMRGISRSIHEEISSLGLRSICIEYGHTRSPVLEPGRRKPKGLAIPDYEDIVSCHEANAQAMNGKQPGDPVKCTQAIIDTVRGEGAATGKYGNHDCQASEGVAKHPRQSLPFDVDMSAAFPPDLLLGSDSYRIASEAKKNDLEVFEEWKDVTCGVDLSSEFNPVSVDDYRL</sequence>
<dbReference type="OrthoDB" id="1274115at2759"/>
<comment type="caution">
    <text evidence="4">The sequence shown here is derived from an EMBL/GenBank/DDBJ whole genome shotgun (WGS) entry which is preliminary data.</text>
</comment>
<dbReference type="Proteomes" id="UP000284706">
    <property type="component" value="Unassembled WGS sequence"/>
</dbReference>
<dbReference type="InterPro" id="IPR002347">
    <property type="entry name" value="SDR_fam"/>
</dbReference>
<dbReference type="PANTHER" id="PTHR43976:SF16">
    <property type="entry name" value="SHORT-CHAIN DEHYDROGENASE_REDUCTASE FAMILY PROTEIN"/>
    <property type="match status" value="1"/>
</dbReference>
<keyword evidence="5" id="KW-1185">Reference proteome</keyword>
<dbReference type="Pfam" id="PF00106">
    <property type="entry name" value="adh_short"/>
    <property type="match status" value="1"/>
</dbReference>
<dbReference type="AlphaFoldDB" id="A0A409W0X0"/>
<gene>
    <name evidence="4" type="ORF">CVT26_006888</name>
</gene>
<dbReference type="InParanoid" id="A0A409W0X0"/>
<dbReference type="Gene3D" id="3.40.50.720">
    <property type="entry name" value="NAD(P)-binding Rossmann-like Domain"/>
    <property type="match status" value="1"/>
</dbReference>
<dbReference type="PRINTS" id="PR00081">
    <property type="entry name" value="GDHRDH"/>
</dbReference>
<protein>
    <submittedName>
        <fullName evidence="4">Uncharacterized protein</fullName>
    </submittedName>
</protein>
<dbReference type="PANTHER" id="PTHR43976">
    <property type="entry name" value="SHORT CHAIN DEHYDROGENASE"/>
    <property type="match status" value="1"/>
</dbReference>
<dbReference type="InterPro" id="IPR036291">
    <property type="entry name" value="NAD(P)-bd_dom_sf"/>
</dbReference>
<evidence type="ECO:0000313" key="5">
    <source>
        <dbReference type="Proteomes" id="UP000284706"/>
    </source>
</evidence>
<proteinExistence type="inferred from homology"/>
<name>A0A409W0X0_9AGAR</name>
<organism evidence="4 5">
    <name type="scientific">Gymnopilus dilepis</name>
    <dbReference type="NCBI Taxonomy" id="231916"/>
    <lineage>
        <taxon>Eukaryota</taxon>
        <taxon>Fungi</taxon>
        <taxon>Dikarya</taxon>
        <taxon>Basidiomycota</taxon>
        <taxon>Agaricomycotina</taxon>
        <taxon>Agaricomycetes</taxon>
        <taxon>Agaricomycetidae</taxon>
        <taxon>Agaricales</taxon>
        <taxon>Agaricineae</taxon>
        <taxon>Hymenogastraceae</taxon>
        <taxon>Gymnopilus</taxon>
    </lineage>
</organism>
<reference evidence="4 5" key="1">
    <citation type="journal article" date="2018" name="Evol. Lett.">
        <title>Horizontal gene cluster transfer increased hallucinogenic mushroom diversity.</title>
        <authorList>
            <person name="Reynolds H.T."/>
            <person name="Vijayakumar V."/>
            <person name="Gluck-Thaler E."/>
            <person name="Korotkin H.B."/>
            <person name="Matheny P.B."/>
            <person name="Slot J.C."/>
        </authorList>
    </citation>
    <scope>NUCLEOTIDE SEQUENCE [LARGE SCALE GENOMIC DNA]</scope>
    <source>
        <strain evidence="4 5">SRW20</strain>
    </source>
</reference>
<evidence type="ECO:0000256" key="3">
    <source>
        <dbReference type="RuleBase" id="RU000363"/>
    </source>
</evidence>
<evidence type="ECO:0000256" key="2">
    <source>
        <dbReference type="ARBA" id="ARBA00023002"/>
    </source>
</evidence>
<dbReference type="SUPFAM" id="SSF51735">
    <property type="entry name" value="NAD(P)-binding Rossmann-fold domains"/>
    <property type="match status" value="1"/>
</dbReference>
<evidence type="ECO:0000256" key="1">
    <source>
        <dbReference type="ARBA" id="ARBA00006484"/>
    </source>
</evidence>
<comment type="similarity">
    <text evidence="1 3">Belongs to the short-chain dehydrogenases/reductases (SDR) family.</text>
</comment>
<dbReference type="InterPro" id="IPR051911">
    <property type="entry name" value="SDR_oxidoreductase"/>
</dbReference>
<dbReference type="GO" id="GO:0016491">
    <property type="term" value="F:oxidoreductase activity"/>
    <property type="evidence" value="ECO:0007669"/>
    <property type="project" value="UniProtKB-KW"/>
</dbReference>